<evidence type="ECO:0000256" key="1">
    <source>
        <dbReference type="SAM" id="Coils"/>
    </source>
</evidence>
<evidence type="ECO:0000313" key="4">
    <source>
        <dbReference type="Proteomes" id="UP001174909"/>
    </source>
</evidence>
<feature type="non-terminal residue" evidence="3">
    <location>
        <position position="1"/>
    </location>
</feature>
<evidence type="ECO:0000313" key="3">
    <source>
        <dbReference type="EMBL" id="CAI8056115.1"/>
    </source>
</evidence>
<keyword evidence="4" id="KW-1185">Reference proteome</keyword>
<evidence type="ECO:0000256" key="2">
    <source>
        <dbReference type="SAM" id="MobiDB-lite"/>
    </source>
</evidence>
<organism evidence="3 4">
    <name type="scientific">Geodia barretti</name>
    <name type="common">Barrett's horny sponge</name>
    <dbReference type="NCBI Taxonomy" id="519541"/>
    <lineage>
        <taxon>Eukaryota</taxon>
        <taxon>Metazoa</taxon>
        <taxon>Porifera</taxon>
        <taxon>Demospongiae</taxon>
        <taxon>Heteroscleromorpha</taxon>
        <taxon>Tetractinellida</taxon>
        <taxon>Astrophorina</taxon>
        <taxon>Geodiidae</taxon>
        <taxon>Geodia</taxon>
    </lineage>
</organism>
<keyword evidence="1" id="KW-0175">Coiled coil</keyword>
<proteinExistence type="predicted"/>
<feature type="compositionally biased region" description="Basic and acidic residues" evidence="2">
    <location>
        <begin position="56"/>
        <end position="65"/>
    </location>
</feature>
<feature type="non-terminal residue" evidence="3">
    <location>
        <position position="116"/>
    </location>
</feature>
<feature type="compositionally biased region" description="Basic residues" evidence="2">
    <location>
        <begin position="39"/>
        <end position="50"/>
    </location>
</feature>
<feature type="region of interest" description="Disordered" evidence="2">
    <location>
        <begin position="1"/>
        <end position="87"/>
    </location>
</feature>
<reference evidence="3" key="1">
    <citation type="submission" date="2023-03" db="EMBL/GenBank/DDBJ databases">
        <authorList>
            <person name="Steffen K."/>
            <person name="Cardenas P."/>
        </authorList>
    </citation>
    <scope>NUCLEOTIDE SEQUENCE</scope>
</reference>
<dbReference type="Proteomes" id="UP001174909">
    <property type="component" value="Unassembled WGS sequence"/>
</dbReference>
<gene>
    <name evidence="3" type="ORF">GBAR_LOCUS30567</name>
</gene>
<sequence length="116" mass="12928">PSTSRSSSPGRELKHKSSPDTTTSSEAASKSTGKPKKDNGRKKLFGRKHRASIESSLDHHPEEQQRVPLSLPPPSPLPTITDSSHRPWEEMNSMVKKLQETVTKLENEHKIIHASM</sequence>
<feature type="coiled-coil region" evidence="1">
    <location>
        <begin position="88"/>
        <end position="115"/>
    </location>
</feature>
<feature type="compositionally biased region" description="Low complexity" evidence="2">
    <location>
        <begin position="21"/>
        <end position="32"/>
    </location>
</feature>
<accession>A0AA35TX62</accession>
<protein>
    <submittedName>
        <fullName evidence="3">Uncharacterized protein</fullName>
    </submittedName>
</protein>
<dbReference type="AlphaFoldDB" id="A0AA35TX62"/>
<name>A0AA35TX62_GEOBA</name>
<comment type="caution">
    <text evidence="3">The sequence shown here is derived from an EMBL/GenBank/DDBJ whole genome shotgun (WGS) entry which is preliminary data.</text>
</comment>
<dbReference type="EMBL" id="CASHTH010004325">
    <property type="protein sequence ID" value="CAI8056115.1"/>
    <property type="molecule type" value="Genomic_DNA"/>
</dbReference>